<evidence type="ECO:0000256" key="2">
    <source>
        <dbReference type="SAM" id="Phobius"/>
    </source>
</evidence>
<dbReference type="AlphaFoldDB" id="A0A3S9WEX2"/>
<feature type="transmembrane region" description="Helical" evidence="2">
    <location>
        <begin position="172"/>
        <end position="196"/>
    </location>
</feature>
<keyword evidence="2" id="KW-1133">Transmembrane helix</keyword>
<organism evidence="3 4">
    <name type="scientific">Microbacterium lemovicicum</name>
    <dbReference type="NCBI Taxonomy" id="1072463"/>
    <lineage>
        <taxon>Bacteria</taxon>
        <taxon>Bacillati</taxon>
        <taxon>Actinomycetota</taxon>
        <taxon>Actinomycetes</taxon>
        <taxon>Micrococcales</taxon>
        <taxon>Microbacteriaceae</taxon>
        <taxon>Microbacterium</taxon>
    </lineage>
</organism>
<dbReference type="Proteomes" id="UP000276888">
    <property type="component" value="Chromosome"/>
</dbReference>
<accession>A0A3S9WEX2</accession>
<feature type="transmembrane region" description="Helical" evidence="2">
    <location>
        <begin position="70"/>
        <end position="89"/>
    </location>
</feature>
<feature type="transmembrane region" description="Helical" evidence="2">
    <location>
        <begin position="138"/>
        <end position="160"/>
    </location>
</feature>
<reference evidence="3 4" key="1">
    <citation type="submission" date="2018-08" db="EMBL/GenBank/DDBJ databases">
        <title>Microbacterium lemovicicum sp. nov., a bacterium isolated from a natural uranium-rich soil.</title>
        <authorList>
            <person name="ORTET P."/>
        </authorList>
    </citation>
    <scope>NUCLEOTIDE SEQUENCE [LARGE SCALE GENOMIC DNA]</scope>
    <source>
        <strain evidence="3 4">Viu22</strain>
    </source>
</reference>
<feature type="transmembrane region" description="Helical" evidence="2">
    <location>
        <begin position="95"/>
        <end position="117"/>
    </location>
</feature>
<keyword evidence="4" id="KW-1185">Reference proteome</keyword>
<feature type="region of interest" description="Disordered" evidence="1">
    <location>
        <begin position="220"/>
        <end position="243"/>
    </location>
</feature>
<evidence type="ECO:0000313" key="3">
    <source>
        <dbReference type="EMBL" id="AZS38601.1"/>
    </source>
</evidence>
<name>A0A3S9WEX2_9MICO</name>
<keyword evidence="2" id="KW-0812">Transmembrane</keyword>
<evidence type="ECO:0000256" key="1">
    <source>
        <dbReference type="SAM" id="MobiDB-lite"/>
    </source>
</evidence>
<feature type="transmembrane region" description="Helical" evidence="2">
    <location>
        <begin position="17"/>
        <end position="34"/>
    </location>
</feature>
<feature type="compositionally biased region" description="Low complexity" evidence="1">
    <location>
        <begin position="220"/>
        <end position="229"/>
    </location>
</feature>
<dbReference type="RefSeq" id="WP_241240205.1">
    <property type="nucleotide sequence ID" value="NZ_CP031423.1"/>
</dbReference>
<feature type="transmembrane region" description="Helical" evidence="2">
    <location>
        <begin position="40"/>
        <end position="63"/>
    </location>
</feature>
<evidence type="ECO:0008006" key="5">
    <source>
        <dbReference type="Google" id="ProtNLM"/>
    </source>
</evidence>
<gene>
    <name evidence="3" type="ORF">CVS47_03260</name>
</gene>
<dbReference type="KEGG" id="mlv:CVS47_03260"/>
<evidence type="ECO:0000313" key="4">
    <source>
        <dbReference type="Proteomes" id="UP000276888"/>
    </source>
</evidence>
<keyword evidence="2" id="KW-0472">Membrane</keyword>
<sequence>MTSATPARAFELRHVQLARAMFAAIAAVMITFSPDHSAGIGLSVFSGFAIATGLIFGLAAWLVLRAGQRWVGVTMGIVSLLAGMVGGITTARSTTLFFVVVIVWALATGLTETVAGARALRAAAPGVSAERAAARDALTVGVITLVFGAALLFVPTQYALQYYIAEADRSFTLTGITIGVGVLGGYAAIVAVYLAIAGFSPRRDADAVTTDGSSAVAQAAASTSTSRASADLRTTEEAPGGTA</sequence>
<dbReference type="EMBL" id="CP031423">
    <property type="protein sequence ID" value="AZS38601.1"/>
    <property type="molecule type" value="Genomic_DNA"/>
</dbReference>
<proteinExistence type="predicted"/>
<protein>
    <recommendedName>
        <fullName evidence="5">Acyl-CoA synthetase</fullName>
    </recommendedName>
</protein>